<dbReference type="VEuPathDB" id="FungiDB:F4678DRAFT_484855"/>
<sequence>MASNQTVMSTLSEDFEFWKVFEDISRIPTVDELICRVIGARYPRGIITDGYGNFITPRPDAQDVSKQVLFTLQIAIDTERDFWVRYLREAKVYGPFAAAVRLGASVAMDEAEAMIVDALEWVGNVHRLDVLYHAAYATALYHCNEEGRELVWPPFADSGEEAVSTEDVPVSAPKKGKKEESK</sequence>
<protein>
    <submittedName>
        <fullName evidence="2">Uncharacterized protein</fullName>
    </submittedName>
</protein>
<keyword evidence="3" id="KW-1185">Reference proteome</keyword>
<dbReference type="Proteomes" id="UP001148614">
    <property type="component" value="Unassembled WGS sequence"/>
</dbReference>
<gene>
    <name evidence="2" type="ORF">NPX13_g3657</name>
</gene>
<comment type="caution">
    <text evidence="2">The sequence shown here is derived from an EMBL/GenBank/DDBJ whole genome shotgun (WGS) entry which is preliminary data.</text>
</comment>
<dbReference type="AlphaFoldDB" id="A0A9W8TPW4"/>
<evidence type="ECO:0000313" key="2">
    <source>
        <dbReference type="EMBL" id="KAJ3576574.1"/>
    </source>
</evidence>
<organism evidence="2 3">
    <name type="scientific">Xylaria arbuscula</name>
    <dbReference type="NCBI Taxonomy" id="114810"/>
    <lineage>
        <taxon>Eukaryota</taxon>
        <taxon>Fungi</taxon>
        <taxon>Dikarya</taxon>
        <taxon>Ascomycota</taxon>
        <taxon>Pezizomycotina</taxon>
        <taxon>Sordariomycetes</taxon>
        <taxon>Xylariomycetidae</taxon>
        <taxon>Xylariales</taxon>
        <taxon>Xylariaceae</taxon>
        <taxon>Xylaria</taxon>
    </lineage>
</organism>
<accession>A0A9W8TPW4</accession>
<name>A0A9W8TPW4_9PEZI</name>
<dbReference type="EMBL" id="JANPWZ010000468">
    <property type="protein sequence ID" value="KAJ3576574.1"/>
    <property type="molecule type" value="Genomic_DNA"/>
</dbReference>
<feature type="region of interest" description="Disordered" evidence="1">
    <location>
        <begin position="159"/>
        <end position="182"/>
    </location>
</feature>
<evidence type="ECO:0000256" key="1">
    <source>
        <dbReference type="SAM" id="MobiDB-lite"/>
    </source>
</evidence>
<reference evidence="2" key="1">
    <citation type="submission" date="2022-07" db="EMBL/GenBank/DDBJ databases">
        <title>Genome Sequence of Xylaria arbuscula.</title>
        <authorList>
            <person name="Buettner E."/>
        </authorList>
    </citation>
    <scope>NUCLEOTIDE SEQUENCE</scope>
    <source>
        <strain evidence="2">VT107</strain>
    </source>
</reference>
<proteinExistence type="predicted"/>
<evidence type="ECO:0000313" key="3">
    <source>
        <dbReference type="Proteomes" id="UP001148614"/>
    </source>
</evidence>